<evidence type="ECO:0000313" key="2">
    <source>
        <dbReference type="Proteomes" id="UP000054097"/>
    </source>
</evidence>
<proteinExistence type="predicted"/>
<dbReference type="Proteomes" id="UP000054097">
    <property type="component" value="Unassembled WGS sequence"/>
</dbReference>
<dbReference type="EMBL" id="KN824346">
    <property type="protein sequence ID" value="KIM22906.1"/>
    <property type="molecule type" value="Genomic_DNA"/>
</dbReference>
<dbReference type="AlphaFoldDB" id="A0A0C3AUF3"/>
<evidence type="ECO:0000313" key="1">
    <source>
        <dbReference type="EMBL" id="KIM22906.1"/>
    </source>
</evidence>
<reference evidence="2" key="2">
    <citation type="submission" date="2015-01" db="EMBL/GenBank/DDBJ databases">
        <title>Evolutionary Origins and Diversification of the Mycorrhizal Mutualists.</title>
        <authorList>
            <consortium name="DOE Joint Genome Institute"/>
            <consortium name="Mycorrhizal Genomics Consortium"/>
            <person name="Kohler A."/>
            <person name="Kuo A."/>
            <person name="Nagy L.G."/>
            <person name="Floudas D."/>
            <person name="Copeland A."/>
            <person name="Barry K.W."/>
            <person name="Cichocki N."/>
            <person name="Veneault-Fourrey C."/>
            <person name="LaButti K."/>
            <person name="Lindquist E.A."/>
            <person name="Lipzen A."/>
            <person name="Lundell T."/>
            <person name="Morin E."/>
            <person name="Murat C."/>
            <person name="Riley R."/>
            <person name="Ohm R."/>
            <person name="Sun H."/>
            <person name="Tunlid A."/>
            <person name="Henrissat B."/>
            <person name="Grigoriev I.V."/>
            <person name="Hibbett D.S."/>
            <person name="Martin F."/>
        </authorList>
    </citation>
    <scope>NUCLEOTIDE SEQUENCE [LARGE SCALE GENOMIC DNA]</scope>
    <source>
        <strain evidence="2">MAFF 305830</strain>
    </source>
</reference>
<reference evidence="1 2" key="1">
    <citation type="submission" date="2014-04" db="EMBL/GenBank/DDBJ databases">
        <authorList>
            <consortium name="DOE Joint Genome Institute"/>
            <person name="Kuo A."/>
            <person name="Zuccaro A."/>
            <person name="Kohler A."/>
            <person name="Nagy L.G."/>
            <person name="Floudas D."/>
            <person name="Copeland A."/>
            <person name="Barry K.W."/>
            <person name="Cichocki N."/>
            <person name="Veneault-Fourrey C."/>
            <person name="LaButti K."/>
            <person name="Lindquist E.A."/>
            <person name="Lipzen A."/>
            <person name="Lundell T."/>
            <person name="Morin E."/>
            <person name="Murat C."/>
            <person name="Sun H."/>
            <person name="Tunlid A."/>
            <person name="Henrissat B."/>
            <person name="Grigoriev I.V."/>
            <person name="Hibbett D.S."/>
            <person name="Martin F."/>
            <person name="Nordberg H.P."/>
            <person name="Cantor M.N."/>
            <person name="Hua S.X."/>
        </authorList>
    </citation>
    <scope>NUCLEOTIDE SEQUENCE [LARGE SCALE GENOMIC DNA]</scope>
    <source>
        <strain evidence="1 2">MAFF 305830</strain>
    </source>
</reference>
<accession>A0A0C3AUF3</accession>
<keyword evidence="2" id="KW-1185">Reference proteome</keyword>
<gene>
    <name evidence="1" type="ORF">M408DRAFT_332678</name>
</gene>
<protein>
    <submittedName>
        <fullName evidence="1">Uncharacterized protein</fullName>
    </submittedName>
</protein>
<dbReference type="HOGENOM" id="CLU_2723806_0_0_1"/>
<sequence>MSSAVPIEHCSRVLHAGIQTRDRRSQDLLKTIGFWRRLAEQRSLRKNRKTIAFKCLKQHCLFRNGMFPRWRL</sequence>
<organism evidence="1 2">
    <name type="scientific">Serendipita vermifera MAFF 305830</name>
    <dbReference type="NCBI Taxonomy" id="933852"/>
    <lineage>
        <taxon>Eukaryota</taxon>
        <taxon>Fungi</taxon>
        <taxon>Dikarya</taxon>
        <taxon>Basidiomycota</taxon>
        <taxon>Agaricomycotina</taxon>
        <taxon>Agaricomycetes</taxon>
        <taxon>Sebacinales</taxon>
        <taxon>Serendipitaceae</taxon>
        <taxon>Serendipita</taxon>
    </lineage>
</organism>
<name>A0A0C3AUF3_SERVB</name>